<dbReference type="EMBL" id="QJKJ01000626">
    <property type="protein sequence ID" value="RDY11527.1"/>
    <property type="molecule type" value="Genomic_DNA"/>
</dbReference>
<dbReference type="AlphaFoldDB" id="A0A371I909"/>
<evidence type="ECO:0008006" key="3">
    <source>
        <dbReference type="Google" id="ProtNLM"/>
    </source>
</evidence>
<evidence type="ECO:0000313" key="2">
    <source>
        <dbReference type="Proteomes" id="UP000257109"/>
    </source>
</evidence>
<protein>
    <recommendedName>
        <fullName evidence="3">RNase H type-1 domain-containing protein</fullName>
    </recommendedName>
</protein>
<comment type="caution">
    <text evidence="1">The sequence shown here is derived from an EMBL/GenBank/DDBJ whole genome shotgun (WGS) entry which is preliminary data.</text>
</comment>
<organism evidence="1 2">
    <name type="scientific">Mucuna pruriens</name>
    <name type="common">Velvet bean</name>
    <name type="synonym">Dolichos pruriens</name>
    <dbReference type="NCBI Taxonomy" id="157652"/>
    <lineage>
        <taxon>Eukaryota</taxon>
        <taxon>Viridiplantae</taxon>
        <taxon>Streptophyta</taxon>
        <taxon>Embryophyta</taxon>
        <taxon>Tracheophyta</taxon>
        <taxon>Spermatophyta</taxon>
        <taxon>Magnoliopsida</taxon>
        <taxon>eudicotyledons</taxon>
        <taxon>Gunneridae</taxon>
        <taxon>Pentapetalae</taxon>
        <taxon>rosids</taxon>
        <taxon>fabids</taxon>
        <taxon>Fabales</taxon>
        <taxon>Fabaceae</taxon>
        <taxon>Papilionoideae</taxon>
        <taxon>50 kb inversion clade</taxon>
        <taxon>NPAAA clade</taxon>
        <taxon>indigoferoid/millettioid clade</taxon>
        <taxon>Phaseoleae</taxon>
        <taxon>Mucuna</taxon>
    </lineage>
</organism>
<feature type="non-terminal residue" evidence="1">
    <location>
        <position position="1"/>
    </location>
</feature>
<evidence type="ECO:0000313" key="1">
    <source>
        <dbReference type="EMBL" id="RDY11527.1"/>
    </source>
</evidence>
<sequence>MKLVASFEKFMLLHIPREQNEKADKLSKLASTQRGGNNRLLIHEKISRPIVEEQGVHWVEARKTWMDPLLEYFKKDTISEDADLTRRLMREASKYILVEI</sequence>
<accession>A0A371I909</accession>
<reference evidence="1" key="1">
    <citation type="submission" date="2018-05" db="EMBL/GenBank/DDBJ databases">
        <title>Draft genome of Mucuna pruriens seed.</title>
        <authorList>
            <person name="Nnadi N.E."/>
            <person name="Vos R."/>
            <person name="Hasami M.H."/>
            <person name="Devisetty U.K."/>
            <person name="Aguiy J.C."/>
        </authorList>
    </citation>
    <scope>NUCLEOTIDE SEQUENCE [LARGE SCALE GENOMIC DNA]</scope>
    <source>
        <strain evidence="1">JCA_2017</strain>
    </source>
</reference>
<proteinExistence type="predicted"/>
<dbReference type="Proteomes" id="UP000257109">
    <property type="component" value="Unassembled WGS sequence"/>
</dbReference>
<dbReference type="OrthoDB" id="1746168at2759"/>
<gene>
    <name evidence="1" type="ORF">CR513_03796</name>
</gene>
<keyword evidence="2" id="KW-1185">Reference proteome</keyword>
<name>A0A371I909_MUCPR</name>